<dbReference type="AlphaFoldDB" id="A0A9N8EXJ9"/>
<evidence type="ECO:0000256" key="1">
    <source>
        <dbReference type="SAM" id="MobiDB-lite"/>
    </source>
</evidence>
<reference evidence="2" key="1">
    <citation type="submission" date="2020-06" db="EMBL/GenBank/DDBJ databases">
        <authorList>
            <consortium name="Plant Systems Biology data submission"/>
        </authorList>
    </citation>
    <scope>NUCLEOTIDE SEQUENCE</scope>
    <source>
        <strain evidence="2">D6</strain>
    </source>
</reference>
<keyword evidence="3" id="KW-1185">Reference proteome</keyword>
<dbReference type="GO" id="GO:0003677">
    <property type="term" value="F:DNA binding"/>
    <property type="evidence" value="ECO:0007669"/>
    <property type="project" value="InterPro"/>
</dbReference>
<protein>
    <submittedName>
        <fullName evidence="2">Uncharacterized protein</fullName>
    </submittedName>
</protein>
<name>A0A9N8EXJ9_9STRA</name>
<organism evidence="2 3">
    <name type="scientific">Seminavis robusta</name>
    <dbReference type="NCBI Taxonomy" id="568900"/>
    <lineage>
        <taxon>Eukaryota</taxon>
        <taxon>Sar</taxon>
        <taxon>Stramenopiles</taxon>
        <taxon>Ochrophyta</taxon>
        <taxon>Bacillariophyta</taxon>
        <taxon>Bacillariophyceae</taxon>
        <taxon>Bacillariophycidae</taxon>
        <taxon>Naviculales</taxon>
        <taxon>Naviculaceae</taxon>
        <taxon>Seminavis</taxon>
    </lineage>
</organism>
<dbReference type="Proteomes" id="UP001153069">
    <property type="component" value="Unassembled WGS sequence"/>
</dbReference>
<accession>A0A9N8EXJ9</accession>
<comment type="caution">
    <text evidence="2">The sequence shown here is derived from an EMBL/GenBank/DDBJ whole genome shotgun (WGS) entry which is preliminary data.</text>
</comment>
<gene>
    <name evidence="2" type="ORF">SEMRO_1990_G309710.1</name>
</gene>
<dbReference type="Gene3D" id="1.10.443.20">
    <property type="entry name" value="Centromere DNA-binding protein complex CBF3 subunit, domain 2"/>
    <property type="match status" value="1"/>
</dbReference>
<sequence>MDPPTHMSGAGKAIAVVMMEGKTVTAGNNRVSAQMRHKDDPSRCGFNAFTTELFRQQHLDPHGQLHMEDFIPVMQDNGNYHHPWYDRRFFYGNTKATKGQACHSATNKPFSYKNANSLFHAAYERVEPPIISWHVLHLQRGTGARKAEQAGAESFHIGSHGGWRHRGASVQSLSHSRAFQVCVMVAGYQFTPDSHTGQRCLEVRQHQAENPEFWKDVQKHDNTLEKFLQLLEGRTIAQNGRARPEDEEAEEGSRIFVDWGTGHVLSQANPKDLEAPSLCGRLHRRREGIILEEMDDMGPPVEDADTELAEDLMAAEGEVDWVEENKRDKTDTRAVQQTSPWRLHKATPETLSSRPEGSRNLAKRRNSRLGRGCGVHGRSTSDH</sequence>
<evidence type="ECO:0000313" key="2">
    <source>
        <dbReference type="EMBL" id="CAB9527401.1"/>
    </source>
</evidence>
<feature type="region of interest" description="Disordered" evidence="1">
    <location>
        <begin position="324"/>
        <end position="383"/>
    </location>
</feature>
<dbReference type="InterPro" id="IPR038279">
    <property type="entry name" value="Ndc10_dom2_sf"/>
</dbReference>
<dbReference type="EMBL" id="CAICTM010001988">
    <property type="protein sequence ID" value="CAB9527401.1"/>
    <property type="molecule type" value="Genomic_DNA"/>
</dbReference>
<proteinExistence type="predicted"/>
<evidence type="ECO:0000313" key="3">
    <source>
        <dbReference type="Proteomes" id="UP001153069"/>
    </source>
</evidence>